<keyword evidence="3" id="KW-0238">DNA-binding</keyword>
<dbReference type="RefSeq" id="WP_262400513.1">
    <property type="nucleotide sequence ID" value="NZ_JACRTB010000020.1"/>
</dbReference>
<dbReference type="InterPro" id="IPR005119">
    <property type="entry name" value="LysR_subst-bd"/>
</dbReference>
<dbReference type="PROSITE" id="PS50931">
    <property type="entry name" value="HTH_LYSR"/>
    <property type="match status" value="1"/>
</dbReference>
<evidence type="ECO:0000259" key="5">
    <source>
        <dbReference type="PROSITE" id="PS50931"/>
    </source>
</evidence>
<dbReference type="InterPro" id="IPR036388">
    <property type="entry name" value="WH-like_DNA-bd_sf"/>
</dbReference>
<dbReference type="Pfam" id="PF00126">
    <property type="entry name" value="HTH_1"/>
    <property type="match status" value="1"/>
</dbReference>
<organism evidence="6 7">
    <name type="scientific">Yanshouia hominis</name>
    <dbReference type="NCBI Taxonomy" id="2763673"/>
    <lineage>
        <taxon>Bacteria</taxon>
        <taxon>Bacillati</taxon>
        <taxon>Bacillota</taxon>
        <taxon>Clostridia</taxon>
        <taxon>Eubacteriales</taxon>
        <taxon>Oscillospiraceae</taxon>
        <taxon>Yanshouia</taxon>
    </lineage>
</organism>
<dbReference type="EMBL" id="JACRTB010000020">
    <property type="protein sequence ID" value="MBC8577041.1"/>
    <property type="molecule type" value="Genomic_DNA"/>
</dbReference>
<keyword evidence="4" id="KW-0804">Transcription</keyword>
<dbReference type="PANTHER" id="PTHR30419">
    <property type="entry name" value="HTH-TYPE TRANSCRIPTIONAL REGULATOR YBHD"/>
    <property type="match status" value="1"/>
</dbReference>
<proteinExistence type="inferred from homology"/>
<evidence type="ECO:0000256" key="3">
    <source>
        <dbReference type="ARBA" id="ARBA00023125"/>
    </source>
</evidence>
<dbReference type="Gene3D" id="1.10.10.10">
    <property type="entry name" value="Winged helix-like DNA-binding domain superfamily/Winged helix DNA-binding domain"/>
    <property type="match status" value="1"/>
</dbReference>
<dbReference type="PRINTS" id="PR00039">
    <property type="entry name" value="HTHLYSR"/>
</dbReference>
<dbReference type="InterPro" id="IPR036390">
    <property type="entry name" value="WH_DNA-bd_sf"/>
</dbReference>
<feature type="domain" description="HTH lysR-type" evidence="5">
    <location>
        <begin position="1"/>
        <end position="58"/>
    </location>
</feature>
<dbReference type="CDD" id="cd05466">
    <property type="entry name" value="PBP2_LTTR_substrate"/>
    <property type="match status" value="1"/>
</dbReference>
<evidence type="ECO:0000313" key="6">
    <source>
        <dbReference type="EMBL" id="MBC8577041.1"/>
    </source>
</evidence>
<evidence type="ECO:0000256" key="1">
    <source>
        <dbReference type="ARBA" id="ARBA00009437"/>
    </source>
</evidence>
<name>A0ABR7NKV9_9FIRM</name>
<comment type="caution">
    <text evidence="6">The sequence shown here is derived from an EMBL/GenBank/DDBJ whole genome shotgun (WGS) entry which is preliminary data.</text>
</comment>
<evidence type="ECO:0000256" key="4">
    <source>
        <dbReference type="ARBA" id="ARBA00023163"/>
    </source>
</evidence>
<evidence type="ECO:0000313" key="7">
    <source>
        <dbReference type="Proteomes" id="UP000658131"/>
    </source>
</evidence>
<dbReference type="Gene3D" id="3.40.190.290">
    <property type="match status" value="1"/>
</dbReference>
<keyword evidence="2" id="KW-0805">Transcription regulation</keyword>
<gene>
    <name evidence="6" type="ORF">H8717_11565</name>
</gene>
<dbReference type="Proteomes" id="UP000658131">
    <property type="component" value="Unassembled WGS sequence"/>
</dbReference>
<comment type="similarity">
    <text evidence="1">Belongs to the LysR transcriptional regulatory family.</text>
</comment>
<accession>A0ABR7NKV9</accession>
<evidence type="ECO:0000256" key="2">
    <source>
        <dbReference type="ARBA" id="ARBA00023015"/>
    </source>
</evidence>
<dbReference type="SUPFAM" id="SSF53850">
    <property type="entry name" value="Periplasmic binding protein-like II"/>
    <property type="match status" value="1"/>
</dbReference>
<reference evidence="6 7" key="1">
    <citation type="submission" date="2020-08" db="EMBL/GenBank/DDBJ databases">
        <title>Genome public.</title>
        <authorList>
            <person name="Liu C."/>
            <person name="Sun Q."/>
        </authorList>
    </citation>
    <scope>NUCLEOTIDE SEQUENCE [LARGE SCALE GENOMIC DNA]</scope>
    <source>
        <strain evidence="6 7">BX1</strain>
    </source>
</reference>
<sequence>MVPKNPEYFLTIAAERSVSKAAERLYLSQPYLSQYLARLEKELGARLFDRSHTPLLLTPAGELYRSYLESVSLLGRRLDSQLSELQEHKGNTLHIGVAIWRGSVLLPDILPRYTADHPEVRIVLHEHPSNELLELIQNDVIDFAVLHTPDDTREITYETIFHERLLLAAHRGNPVAAQFETSVEDPRPVDIRLFERERFILLQSSQIIARVVENLFQRHGMNVSHTIRTTSSTTAVNLVGENFGLTFLPEAGIRRAAGLSQLKFFTVDSPTLTIPLSIVYKKSAFISPAARAFIDLTYEHYSCYRKKS</sequence>
<keyword evidence="7" id="KW-1185">Reference proteome</keyword>
<dbReference type="SUPFAM" id="SSF46785">
    <property type="entry name" value="Winged helix' DNA-binding domain"/>
    <property type="match status" value="1"/>
</dbReference>
<dbReference type="Pfam" id="PF03466">
    <property type="entry name" value="LysR_substrate"/>
    <property type="match status" value="1"/>
</dbReference>
<dbReference type="InterPro" id="IPR000847">
    <property type="entry name" value="LysR_HTH_N"/>
</dbReference>
<protein>
    <submittedName>
        <fullName evidence="6">LysR family transcriptional regulator</fullName>
    </submittedName>
</protein>
<dbReference type="InterPro" id="IPR050950">
    <property type="entry name" value="HTH-type_LysR_regulators"/>
</dbReference>